<dbReference type="PANTHER" id="PTHR10927">
    <property type="entry name" value="RIBOSOME MATURATION PROTEIN SBDS"/>
    <property type="match status" value="1"/>
</dbReference>
<dbReference type="InterPro" id="IPR037188">
    <property type="entry name" value="Sdo1/SBDS_central_sf"/>
</dbReference>
<evidence type="ECO:0000313" key="13">
    <source>
        <dbReference type="EMBL" id="EEN61755.1"/>
    </source>
</evidence>
<dbReference type="Pfam" id="PF20268">
    <property type="entry name" value="SBDS_C"/>
    <property type="match status" value="1"/>
</dbReference>
<dbReference type="PANTHER" id="PTHR10927:SF1">
    <property type="entry name" value="RIBOSOME MATURATION PROTEIN SBDS"/>
    <property type="match status" value="1"/>
</dbReference>
<dbReference type="Proteomes" id="UP000001554">
    <property type="component" value="Chromosome 11"/>
</dbReference>
<dbReference type="GO" id="GO:0042256">
    <property type="term" value="P:cytosolic ribosome assembly"/>
    <property type="evidence" value="ECO:0007669"/>
    <property type="project" value="InterPro"/>
</dbReference>
<evidence type="ECO:0000259" key="10">
    <source>
        <dbReference type="Pfam" id="PF01172"/>
    </source>
</evidence>
<reference evidence="14" key="2">
    <citation type="journal article" date="2020" name="Nat. Ecol. Evol.">
        <title>Deeply conserved synteny resolves early events in vertebrate evolution.</title>
        <authorList>
            <person name="Simakov O."/>
            <person name="Marletaz F."/>
            <person name="Yue J.X."/>
            <person name="O'Connell B."/>
            <person name="Jenkins J."/>
            <person name="Brandt A."/>
            <person name="Calef R."/>
            <person name="Tung C.H."/>
            <person name="Huang T.K."/>
            <person name="Schmutz J."/>
            <person name="Satoh N."/>
            <person name="Yu J.K."/>
            <person name="Putnam N.H."/>
            <person name="Green R.E."/>
            <person name="Rokhsar D.S."/>
        </authorList>
    </citation>
    <scope>NUCLEOTIDE SEQUENCE [LARGE SCALE GENOMIC DNA]</scope>
    <source>
        <strain evidence="14">S238N-H82</strain>
    </source>
</reference>
<evidence type="ECO:0000256" key="9">
    <source>
        <dbReference type="ARBA" id="ARBA00049708"/>
    </source>
</evidence>
<dbReference type="OrthoDB" id="10253092at2759"/>
<dbReference type="KEGG" id="bfo:118425808"/>
<dbReference type="Pfam" id="PF09377">
    <property type="entry name" value="SBDS_domain_II"/>
    <property type="match status" value="1"/>
</dbReference>
<evidence type="ECO:0000256" key="3">
    <source>
        <dbReference type="ARBA" id="ARBA00007433"/>
    </source>
</evidence>
<dbReference type="InterPro" id="IPR036786">
    <property type="entry name" value="Ribosome_mat_SBDS_N_sf"/>
</dbReference>
<evidence type="ECO:0000256" key="6">
    <source>
        <dbReference type="ARBA" id="ARBA00022517"/>
    </source>
</evidence>
<keyword evidence="6" id="KW-0690">Ribosome biogenesis</keyword>
<dbReference type="STRING" id="7739.C3YDE4"/>
<evidence type="ECO:0000256" key="4">
    <source>
        <dbReference type="ARBA" id="ARBA00014814"/>
    </source>
</evidence>
<dbReference type="InterPro" id="IPR018023">
    <property type="entry name" value="Ribosome_mat_SBDS_CS"/>
</dbReference>
<dbReference type="Gene3D" id="3.30.1250.10">
    <property type="entry name" value="Ribosome maturation protein SBDS, N-terminal domain"/>
    <property type="match status" value="1"/>
</dbReference>
<dbReference type="Gene3D" id="3.30.70.240">
    <property type="match status" value="1"/>
</dbReference>
<dbReference type="AlphaFoldDB" id="C3YDE4"/>
<dbReference type="OMA" id="AVNPQMD"/>
<dbReference type="InterPro" id="IPR002140">
    <property type="entry name" value="Sdo1/SBDS"/>
</dbReference>
<evidence type="ECO:0000313" key="14">
    <source>
        <dbReference type="Proteomes" id="UP000001554"/>
    </source>
</evidence>
<dbReference type="PROSITE" id="PS01267">
    <property type="entry name" value="UPF0023"/>
    <property type="match status" value="1"/>
</dbReference>
<organism>
    <name type="scientific">Branchiostoma floridae</name>
    <name type="common">Florida lancelet</name>
    <name type="synonym">Amphioxus</name>
    <dbReference type="NCBI Taxonomy" id="7739"/>
    <lineage>
        <taxon>Eukaryota</taxon>
        <taxon>Metazoa</taxon>
        <taxon>Chordata</taxon>
        <taxon>Cephalochordata</taxon>
        <taxon>Leptocardii</taxon>
        <taxon>Amphioxiformes</taxon>
        <taxon>Branchiostomatidae</taxon>
        <taxon>Branchiostoma</taxon>
    </lineage>
</organism>
<keyword evidence="7" id="KW-0539">Nucleus</keyword>
<dbReference type="GO" id="GO:0005634">
    <property type="term" value="C:nucleus"/>
    <property type="evidence" value="ECO:0007669"/>
    <property type="project" value="UniProtKB-SubCell"/>
</dbReference>
<evidence type="ECO:0000313" key="15">
    <source>
        <dbReference type="RefSeq" id="XP_035690796.1"/>
    </source>
</evidence>
<feature type="domain" description="Ribosome maturation protein SDO1/SBDS central" evidence="11">
    <location>
        <begin position="109"/>
        <end position="172"/>
    </location>
</feature>
<comment type="function">
    <text evidence="8">Required for the assembly of mature ribosomes and ribosome biogenesis. Together with EFL1, triggers the GTP-dependent release of EIF6 from 60S pre-ribosomes in the cytoplasm, thereby activating ribosomes for translation competence by allowing 80S ribosome assembly and facilitating EIF6 recycling to the nucleus, where it is required for 60S rRNA processing and nuclear export. Required for normal levels of protein synthesis. May play a role in cellular stress resistance. May play a role in cellular response to DNA damage. May play a role in cell proliferation.</text>
</comment>
<sequence>MSIFTPTNQIRLTNVAVVRQKRAGKRFEIACYKNKVMGWRSGVEKDIDEVLQTHTVFTNVSKGEVAKKQDMVKAFGTEDQTEICKQILKKGELQVSEKERHSQLESMYKDIATLVADMCVNPETKRPYTVGLIEKAMKDVHFSVKPTRNTKQQALEVIKKLKETETINIERAQMRIKFTVPQREAKKVRTKLTKIAKKVEGENWEDDEFNMVALMDPGCFREVDELIRVETKGKGSMELLSLKEVEEGDEKF</sequence>
<dbReference type="RefSeq" id="XP_035690796.1">
    <property type="nucleotide sequence ID" value="XM_035834903.1"/>
</dbReference>
<evidence type="ECO:0000259" key="11">
    <source>
        <dbReference type="Pfam" id="PF09377"/>
    </source>
</evidence>
<feature type="domain" description="Ribosome maturation protein SDO1/SBDS C-terminal" evidence="12">
    <location>
        <begin position="174"/>
        <end position="242"/>
    </location>
</feature>
<dbReference type="InterPro" id="IPR019783">
    <property type="entry name" value="SDO1/SBDS_N"/>
</dbReference>
<dbReference type="GeneID" id="118425808"/>
<dbReference type="Gene3D" id="1.10.10.900">
    <property type="entry name" value="SBDS protein C-terminal domain, subdomain 1"/>
    <property type="match status" value="1"/>
</dbReference>
<evidence type="ECO:0000256" key="8">
    <source>
        <dbReference type="ARBA" id="ARBA00025433"/>
    </source>
</evidence>
<dbReference type="InterPro" id="IPR046928">
    <property type="entry name" value="SDO1/SBDS_C"/>
</dbReference>
<evidence type="ECO:0000259" key="12">
    <source>
        <dbReference type="Pfam" id="PF20268"/>
    </source>
</evidence>
<proteinExistence type="inferred from homology"/>
<feature type="domain" description="Ribosome maturation protein SDO1/SBDS N-terminal" evidence="10">
    <location>
        <begin position="14"/>
        <end position="100"/>
    </location>
</feature>
<reference evidence="13" key="1">
    <citation type="journal article" date="2008" name="Nature">
        <title>The amphioxus genome and the evolution of the chordate karyotype.</title>
        <authorList>
            <consortium name="US DOE Joint Genome Institute (JGI-PGF)"/>
            <person name="Putnam N.H."/>
            <person name="Butts T."/>
            <person name="Ferrier D.E.K."/>
            <person name="Furlong R.F."/>
            <person name="Hellsten U."/>
            <person name="Kawashima T."/>
            <person name="Robinson-Rechavi M."/>
            <person name="Shoguchi E."/>
            <person name="Terry A."/>
            <person name="Yu J.-K."/>
            <person name="Benito-Gutierrez E.L."/>
            <person name="Dubchak I."/>
            <person name="Garcia-Fernandez J."/>
            <person name="Gibson-Brown J.J."/>
            <person name="Grigoriev I.V."/>
            <person name="Horton A.C."/>
            <person name="de Jong P.J."/>
            <person name="Jurka J."/>
            <person name="Kapitonov V.V."/>
            <person name="Kohara Y."/>
            <person name="Kuroki Y."/>
            <person name="Lindquist E."/>
            <person name="Lucas S."/>
            <person name="Osoegawa K."/>
            <person name="Pennacchio L.A."/>
            <person name="Salamov A.A."/>
            <person name="Satou Y."/>
            <person name="Sauka-Spengler T."/>
            <person name="Schmutz J."/>
            <person name="Shin-I T."/>
            <person name="Toyoda A."/>
            <person name="Bronner-Fraser M."/>
            <person name="Fujiyama A."/>
            <person name="Holland L.Z."/>
            <person name="Holland P.W.H."/>
            <person name="Satoh N."/>
            <person name="Rokhsar D.S."/>
        </authorList>
    </citation>
    <scope>NUCLEOTIDE SEQUENCE [LARGE SCALE GENOMIC DNA]</scope>
    <source>
        <strain evidence="13">S238N-H82</strain>
        <tissue evidence="13">Testes</tissue>
    </source>
</reference>
<evidence type="ECO:0000256" key="7">
    <source>
        <dbReference type="ARBA" id="ARBA00023242"/>
    </source>
</evidence>
<protein>
    <recommendedName>
        <fullName evidence="4">Ribosome maturation protein SBDS</fullName>
    </recommendedName>
</protein>
<dbReference type="EMBL" id="GG666503">
    <property type="protein sequence ID" value="EEN61755.1"/>
    <property type="molecule type" value="Genomic_DNA"/>
</dbReference>
<evidence type="ECO:0000256" key="5">
    <source>
        <dbReference type="ARBA" id="ARBA00022490"/>
    </source>
</evidence>
<reference evidence="15" key="3">
    <citation type="submission" date="2025-04" db="UniProtKB">
        <authorList>
            <consortium name="RefSeq"/>
        </authorList>
    </citation>
    <scope>IDENTIFICATION</scope>
    <source>
        <strain evidence="15">S238N-H82</strain>
        <tissue evidence="15">Testes</tissue>
    </source>
</reference>
<keyword evidence="14" id="KW-1185">Reference proteome</keyword>
<dbReference type="InParanoid" id="C3YDE4"/>
<evidence type="ECO:0000256" key="2">
    <source>
        <dbReference type="ARBA" id="ARBA00004496"/>
    </source>
</evidence>
<dbReference type="FunFam" id="3.30.1250.10:FF:000001">
    <property type="entry name" value="SBDS, ribosome maturation factor"/>
    <property type="match status" value="1"/>
</dbReference>
<accession>C3YDE4</accession>
<dbReference type="eggNOG" id="KOG2917">
    <property type="taxonomic scope" value="Eukaryota"/>
</dbReference>
<gene>
    <name evidence="15" type="primary">LOC118425808</name>
    <name evidence="13" type="ORF">BRAFLDRAFT_218465</name>
</gene>
<dbReference type="NCBIfam" id="TIGR00291">
    <property type="entry name" value="RNA_SBDS"/>
    <property type="match status" value="1"/>
</dbReference>
<comment type="subunit">
    <text evidence="9">Associates with the 60S ribosomal subunit.</text>
</comment>
<dbReference type="InterPro" id="IPR018978">
    <property type="entry name" value="SDO1/SBDS_central"/>
</dbReference>
<dbReference type="SUPFAM" id="SSF89895">
    <property type="entry name" value="FYSH domain"/>
    <property type="match status" value="1"/>
</dbReference>
<keyword evidence="5" id="KW-0963">Cytoplasm</keyword>
<comment type="subcellular location">
    <subcellularLocation>
        <location evidence="2">Cytoplasm</location>
    </subcellularLocation>
    <subcellularLocation>
        <location evidence="1">Nucleus</location>
    </subcellularLocation>
</comment>
<dbReference type="InterPro" id="IPR039100">
    <property type="entry name" value="Sdo1/SBDS-like"/>
</dbReference>
<dbReference type="FunFam" id="1.10.10.900:FF:000001">
    <property type="entry name" value="SBDS, ribosome maturation factor"/>
    <property type="match status" value="1"/>
</dbReference>
<dbReference type="GO" id="GO:0005737">
    <property type="term" value="C:cytoplasm"/>
    <property type="evidence" value="ECO:0007669"/>
    <property type="project" value="UniProtKB-SubCell"/>
</dbReference>
<comment type="similarity">
    <text evidence="3">Belongs to the SDO1/SBDS family.</text>
</comment>
<evidence type="ECO:0000256" key="1">
    <source>
        <dbReference type="ARBA" id="ARBA00004123"/>
    </source>
</evidence>
<name>C3YDE4_BRAFL</name>
<dbReference type="SUPFAM" id="SSF109728">
    <property type="entry name" value="Hypothetical protein AF0491, middle domain"/>
    <property type="match status" value="1"/>
</dbReference>
<dbReference type="Pfam" id="PF01172">
    <property type="entry name" value="SBDS_N"/>
    <property type="match status" value="1"/>
</dbReference>